<evidence type="ECO:0000256" key="6">
    <source>
        <dbReference type="ARBA" id="ARBA00022896"/>
    </source>
</evidence>
<dbReference type="PROSITE" id="PS51471">
    <property type="entry name" value="FE2OG_OXY"/>
    <property type="match status" value="1"/>
</dbReference>
<dbReference type="GO" id="GO:0002238">
    <property type="term" value="P:response to molecule of fungal origin"/>
    <property type="evidence" value="ECO:0007669"/>
    <property type="project" value="UniProtKB-ARBA"/>
</dbReference>
<keyword evidence="9" id="KW-0539">Nucleus</keyword>
<dbReference type="GO" id="GO:0005737">
    <property type="term" value="C:cytoplasm"/>
    <property type="evidence" value="ECO:0007669"/>
    <property type="project" value="UniProtKB-SubCell"/>
</dbReference>
<dbReference type="EMBL" id="JAJAGQ010000010">
    <property type="protein sequence ID" value="KAJ8551476.1"/>
    <property type="molecule type" value="Genomic_DNA"/>
</dbReference>
<dbReference type="InterPro" id="IPR050295">
    <property type="entry name" value="Plant_2OG-oxidoreductases"/>
</dbReference>
<sequence>MSPAMNILAVEETKEKEEQIESRYQKGVGHLCESGITSIPRKYVLPVSDRPFFGKKEEKIDQNLNLPIIDFAQLQGSNRSQVLKSLANACEDYGFFQLVNHGIHSDIIQHIIEVGKLFFKLPFEERAKYMSTDMQAPVRLGTSFNQNKDGVFCWRDFLKLSCHSLSTDIPSLWPSSPVDLREAASNYSKQAMFLYQLLIGAILESLGIVNENNDNNNFKEFEDGSQLLVLNCYPSCPEPDLTLGMPPHSDYGLLTLLLQDEVKGLQIQHQEKWLTVEPIPNSFVVNVGDHLEIFSNGRYKSVLHRVLVNSSKSRISVASLHSLPYSSKIQPSPNLINESNPKLYKDTDFATFLEYLSSCEHKSKSFLESRKLIN</sequence>
<evidence type="ECO:0000256" key="8">
    <source>
        <dbReference type="ARBA" id="ARBA00023004"/>
    </source>
</evidence>
<dbReference type="GO" id="GO:0009805">
    <property type="term" value="P:coumarin biosynthetic process"/>
    <property type="evidence" value="ECO:0007669"/>
    <property type="project" value="UniProtKB-ARBA"/>
</dbReference>
<evidence type="ECO:0000256" key="5">
    <source>
        <dbReference type="ARBA" id="ARBA00022723"/>
    </source>
</evidence>
<keyword evidence="6" id="KW-0847">Vitamin C</keyword>
<comment type="caution">
    <text evidence="13">The sequence shown here is derived from an EMBL/GenBank/DDBJ whole genome shotgun (WGS) entry which is preliminary data.</text>
</comment>
<dbReference type="PANTHER" id="PTHR47991">
    <property type="entry name" value="OXOGLUTARATE/IRON-DEPENDENT DIOXYGENASE"/>
    <property type="match status" value="1"/>
</dbReference>
<name>A0A9Q1M7F5_9SOLA</name>
<keyword evidence="14" id="KW-1185">Reference proteome</keyword>
<dbReference type="GO" id="GO:0005634">
    <property type="term" value="C:nucleus"/>
    <property type="evidence" value="ECO:0007669"/>
    <property type="project" value="UniProtKB-SubCell"/>
</dbReference>
<dbReference type="InterPro" id="IPR027443">
    <property type="entry name" value="IPNS-like_sf"/>
</dbReference>
<accession>A0A9Q1M7F5</accession>
<evidence type="ECO:0000256" key="10">
    <source>
        <dbReference type="ARBA" id="ARBA00059922"/>
    </source>
</evidence>
<dbReference type="InterPro" id="IPR044861">
    <property type="entry name" value="IPNS-like_FE2OG_OXY"/>
</dbReference>
<dbReference type="Proteomes" id="UP001152561">
    <property type="component" value="Unassembled WGS sequence"/>
</dbReference>
<dbReference type="OrthoDB" id="288590at2759"/>
<keyword evidence="7 11" id="KW-0560">Oxidoreductase</keyword>
<evidence type="ECO:0000256" key="11">
    <source>
        <dbReference type="RuleBase" id="RU003682"/>
    </source>
</evidence>
<keyword evidence="5 11" id="KW-0479">Metal-binding</keyword>
<dbReference type="GO" id="GO:0031418">
    <property type="term" value="F:L-ascorbic acid binding"/>
    <property type="evidence" value="ECO:0007669"/>
    <property type="project" value="UniProtKB-KW"/>
</dbReference>
<evidence type="ECO:0000256" key="4">
    <source>
        <dbReference type="ARBA" id="ARBA00022490"/>
    </source>
</evidence>
<organism evidence="13 14">
    <name type="scientific">Anisodus acutangulus</name>
    <dbReference type="NCBI Taxonomy" id="402998"/>
    <lineage>
        <taxon>Eukaryota</taxon>
        <taxon>Viridiplantae</taxon>
        <taxon>Streptophyta</taxon>
        <taxon>Embryophyta</taxon>
        <taxon>Tracheophyta</taxon>
        <taxon>Spermatophyta</taxon>
        <taxon>Magnoliopsida</taxon>
        <taxon>eudicotyledons</taxon>
        <taxon>Gunneridae</taxon>
        <taxon>Pentapetalae</taxon>
        <taxon>asterids</taxon>
        <taxon>lamiids</taxon>
        <taxon>Solanales</taxon>
        <taxon>Solanaceae</taxon>
        <taxon>Solanoideae</taxon>
        <taxon>Hyoscyameae</taxon>
        <taxon>Anisodus</taxon>
    </lineage>
</organism>
<comment type="subcellular location">
    <subcellularLocation>
        <location evidence="2">Cytoplasm</location>
    </subcellularLocation>
    <subcellularLocation>
        <location evidence="1">Nucleus</location>
    </subcellularLocation>
</comment>
<protein>
    <recommendedName>
        <fullName evidence="12">Fe2OG dioxygenase domain-containing protein</fullName>
    </recommendedName>
</protein>
<evidence type="ECO:0000259" key="12">
    <source>
        <dbReference type="PROSITE" id="PS51471"/>
    </source>
</evidence>
<dbReference type="Pfam" id="PF14226">
    <property type="entry name" value="DIOX_N"/>
    <property type="match status" value="1"/>
</dbReference>
<comment type="similarity">
    <text evidence="3 11">Belongs to the iron/ascorbate-dependent oxidoreductase family.</text>
</comment>
<dbReference type="GO" id="GO:0016706">
    <property type="term" value="F:2-oxoglutarate-dependent dioxygenase activity"/>
    <property type="evidence" value="ECO:0007669"/>
    <property type="project" value="UniProtKB-ARBA"/>
</dbReference>
<feature type="domain" description="Fe2OG dioxygenase" evidence="12">
    <location>
        <begin position="223"/>
        <end position="323"/>
    </location>
</feature>
<evidence type="ECO:0000256" key="3">
    <source>
        <dbReference type="ARBA" id="ARBA00008056"/>
    </source>
</evidence>
<dbReference type="PRINTS" id="PR00682">
    <property type="entry name" value="IPNSYNTHASE"/>
</dbReference>
<dbReference type="InterPro" id="IPR026992">
    <property type="entry name" value="DIOX_N"/>
</dbReference>
<dbReference type="FunFam" id="2.60.120.330:FF:000015">
    <property type="entry name" value="Protein DMR6-LIKE OXYGENASE 1"/>
    <property type="match status" value="1"/>
</dbReference>
<evidence type="ECO:0000256" key="1">
    <source>
        <dbReference type="ARBA" id="ARBA00004123"/>
    </source>
</evidence>
<evidence type="ECO:0000256" key="9">
    <source>
        <dbReference type="ARBA" id="ARBA00023242"/>
    </source>
</evidence>
<dbReference type="GO" id="GO:0046872">
    <property type="term" value="F:metal ion binding"/>
    <property type="evidence" value="ECO:0007669"/>
    <property type="project" value="UniProtKB-KW"/>
</dbReference>
<keyword evidence="8 11" id="KW-0408">Iron</keyword>
<dbReference type="AlphaFoldDB" id="A0A9Q1M7F5"/>
<dbReference type="Pfam" id="PF03171">
    <property type="entry name" value="2OG-FeII_Oxy"/>
    <property type="match status" value="1"/>
</dbReference>
<reference evidence="14" key="1">
    <citation type="journal article" date="2023" name="Proc. Natl. Acad. Sci. U.S.A.">
        <title>Genomic and structural basis for evolution of tropane alkaloid biosynthesis.</title>
        <authorList>
            <person name="Wanga Y.-J."/>
            <person name="Taina T."/>
            <person name="Yua J.-Y."/>
            <person name="Lia J."/>
            <person name="Xua B."/>
            <person name="Chenc J."/>
            <person name="D'Auriad J.C."/>
            <person name="Huanga J.-P."/>
            <person name="Huanga S.-X."/>
        </authorList>
    </citation>
    <scope>NUCLEOTIDE SEQUENCE [LARGE SCALE GENOMIC DNA]</scope>
    <source>
        <strain evidence="14">cv. KIB-2019</strain>
    </source>
</reference>
<gene>
    <name evidence="13" type="ORF">K7X08_021491</name>
</gene>
<evidence type="ECO:0000313" key="13">
    <source>
        <dbReference type="EMBL" id="KAJ8551476.1"/>
    </source>
</evidence>
<keyword evidence="4" id="KW-0963">Cytoplasm</keyword>
<comment type="function">
    <text evidence="10">Involved in the regulation of shoot development and salicylic acid (SA) homeostasis.</text>
</comment>
<proteinExistence type="inferred from homology"/>
<dbReference type="Gene3D" id="2.60.120.330">
    <property type="entry name" value="B-lactam Antibiotic, Isopenicillin N Synthase, Chain"/>
    <property type="match status" value="1"/>
</dbReference>
<evidence type="ECO:0000313" key="14">
    <source>
        <dbReference type="Proteomes" id="UP001152561"/>
    </source>
</evidence>
<dbReference type="SUPFAM" id="SSF51197">
    <property type="entry name" value="Clavaminate synthase-like"/>
    <property type="match status" value="1"/>
</dbReference>
<dbReference type="InterPro" id="IPR005123">
    <property type="entry name" value="Oxoglu/Fe-dep_dioxygenase_dom"/>
</dbReference>
<evidence type="ECO:0000256" key="2">
    <source>
        <dbReference type="ARBA" id="ARBA00004496"/>
    </source>
</evidence>
<evidence type="ECO:0000256" key="7">
    <source>
        <dbReference type="ARBA" id="ARBA00023002"/>
    </source>
</evidence>